<name>A0A6J2X745_SITOR</name>
<dbReference type="GeneID" id="115875640"/>
<keyword evidence="4" id="KW-1185">Reference proteome</keyword>
<dbReference type="Proteomes" id="UP000504635">
    <property type="component" value="Unplaced"/>
</dbReference>
<evidence type="ECO:0000313" key="5">
    <source>
        <dbReference type="RefSeq" id="XP_030747011.1"/>
    </source>
</evidence>
<dbReference type="InterPro" id="IPR007931">
    <property type="entry name" value="TsetseEP"/>
</dbReference>
<protein>
    <submittedName>
        <fullName evidence="5">Uncharacterized protein LOC115875640</fullName>
    </submittedName>
</protein>
<feature type="coiled-coil region" evidence="1">
    <location>
        <begin position="39"/>
        <end position="77"/>
    </location>
</feature>
<evidence type="ECO:0000259" key="3">
    <source>
        <dbReference type="Pfam" id="PF05267"/>
    </source>
</evidence>
<dbReference type="OrthoDB" id="6737816at2759"/>
<keyword evidence="1" id="KW-0175">Coiled coil</keyword>
<proteinExistence type="predicted"/>
<dbReference type="InParanoid" id="A0A6J2X745"/>
<dbReference type="Pfam" id="PF05267">
    <property type="entry name" value="DUF725"/>
    <property type="match status" value="1"/>
</dbReference>
<dbReference type="RefSeq" id="XP_030747011.1">
    <property type="nucleotide sequence ID" value="XM_030891151.1"/>
</dbReference>
<keyword evidence="2" id="KW-0732">Signal</keyword>
<gene>
    <name evidence="5" type="primary">LOC115875640</name>
</gene>
<reference evidence="5" key="1">
    <citation type="submission" date="2025-08" db="UniProtKB">
        <authorList>
            <consortium name="RefSeq"/>
        </authorList>
    </citation>
    <scope>IDENTIFICATION</scope>
    <source>
        <tissue evidence="5">Gonads</tissue>
    </source>
</reference>
<evidence type="ECO:0000256" key="1">
    <source>
        <dbReference type="SAM" id="Coils"/>
    </source>
</evidence>
<sequence length="235" mass="25478">MSKFIIILIIGACLVHQNLAGTQLKSSKDEAKKAFHKLMEEIDKALTSAQNALNKAVDKVKSEAAELEGKANSELDKVLDPLRTKLNKLVAEATAKGFDVSKCQSYVDGFSNIPDQLVTNLGECVTTQVEKAQGYVNDALNSAKKIEEDLNTIDSDIDNCGGNEFKKIKCYAKIIEKIEKDTKDAPAHIAEDVTKATALVTEIVPVLEQCFTDKLKKAGEDATKDVADFAVCAAL</sequence>
<dbReference type="KEGG" id="soy:115875640"/>
<organism evidence="4 5">
    <name type="scientific">Sitophilus oryzae</name>
    <name type="common">Rice weevil</name>
    <name type="synonym">Curculio oryzae</name>
    <dbReference type="NCBI Taxonomy" id="7048"/>
    <lineage>
        <taxon>Eukaryota</taxon>
        <taxon>Metazoa</taxon>
        <taxon>Ecdysozoa</taxon>
        <taxon>Arthropoda</taxon>
        <taxon>Hexapoda</taxon>
        <taxon>Insecta</taxon>
        <taxon>Pterygota</taxon>
        <taxon>Neoptera</taxon>
        <taxon>Endopterygota</taxon>
        <taxon>Coleoptera</taxon>
        <taxon>Polyphaga</taxon>
        <taxon>Cucujiformia</taxon>
        <taxon>Curculionidae</taxon>
        <taxon>Dryophthorinae</taxon>
        <taxon>Sitophilus</taxon>
    </lineage>
</organism>
<feature type="chain" id="PRO_5027058318" evidence="2">
    <location>
        <begin position="21"/>
        <end position="235"/>
    </location>
</feature>
<evidence type="ECO:0000256" key="2">
    <source>
        <dbReference type="SAM" id="SignalP"/>
    </source>
</evidence>
<feature type="signal peptide" evidence="2">
    <location>
        <begin position="1"/>
        <end position="20"/>
    </location>
</feature>
<evidence type="ECO:0000313" key="4">
    <source>
        <dbReference type="Proteomes" id="UP000504635"/>
    </source>
</evidence>
<feature type="domain" description="Protein TsetseEP" evidence="3">
    <location>
        <begin position="104"/>
        <end position="212"/>
    </location>
</feature>
<accession>A0A6J2X745</accession>
<dbReference type="AlphaFoldDB" id="A0A6J2X745"/>